<dbReference type="EMBL" id="JOJR01000422">
    <property type="protein sequence ID" value="RCN38107.1"/>
    <property type="molecule type" value="Genomic_DNA"/>
</dbReference>
<proteinExistence type="predicted"/>
<evidence type="ECO:0000313" key="2">
    <source>
        <dbReference type="Proteomes" id="UP000252519"/>
    </source>
</evidence>
<evidence type="ECO:0000313" key="1">
    <source>
        <dbReference type="EMBL" id="RCN38107.1"/>
    </source>
</evidence>
<accession>A0A368G629</accession>
<comment type="caution">
    <text evidence="1">The sequence shown here is derived from an EMBL/GenBank/DDBJ whole genome shotgun (WGS) entry which is preliminary data.</text>
</comment>
<dbReference type="Proteomes" id="UP000252519">
    <property type="component" value="Unassembled WGS sequence"/>
</dbReference>
<reference evidence="1 2" key="1">
    <citation type="submission" date="2014-10" db="EMBL/GenBank/DDBJ databases">
        <title>Draft genome of the hookworm Ancylostoma caninum.</title>
        <authorList>
            <person name="Mitreva M."/>
        </authorList>
    </citation>
    <scope>NUCLEOTIDE SEQUENCE [LARGE SCALE GENOMIC DNA]</scope>
    <source>
        <strain evidence="1 2">Baltimore</strain>
    </source>
</reference>
<organism evidence="1 2">
    <name type="scientific">Ancylostoma caninum</name>
    <name type="common">Dog hookworm</name>
    <dbReference type="NCBI Taxonomy" id="29170"/>
    <lineage>
        <taxon>Eukaryota</taxon>
        <taxon>Metazoa</taxon>
        <taxon>Ecdysozoa</taxon>
        <taxon>Nematoda</taxon>
        <taxon>Chromadorea</taxon>
        <taxon>Rhabditida</taxon>
        <taxon>Rhabditina</taxon>
        <taxon>Rhabditomorpha</taxon>
        <taxon>Strongyloidea</taxon>
        <taxon>Ancylostomatidae</taxon>
        <taxon>Ancylostomatinae</taxon>
        <taxon>Ancylostoma</taxon>
    </lineage>
</organism>
<name>A0A368G629_ANCCA</name>
<keyword evidence="2" id="KW-1185">Reference proteome</keyword>
<gene>
    <name evidence="1" type="ORF">ANCCAN_15990</name>
</gene>
<dbReference type="AlphaFoldDB" id="A0A368G629"/>
<protein>
    <submittedName>
        <fullName evidence="1">Uncharacterized protein</fullName>
    </submittedName>
</protein>
<dbReference type="OrthoDB" id="9970333at2759"/>
<sequence length="141" mass="16603">MWDKYPVHGLQGVPAHMQKDLLKRIQTCADKFHWGTKLSLHDLWNFYDFCQSFYAHASESQENSHVIVEKSGKSLLNVHNHSAANPSSKQPPLMKLRIKMLQKYAYVECAIMFVQKNRFKHLRSPEIKTSFCFPAWYYVVR</sequence>